<dbReference type="Gene3D" id="3.40.190.10">
    <property type="entry name" value="Periplasmic binding protein-like II"/>
    <property type="match status" value="1"/>
</dbReference>
<sequence>MQHVNRFITALIKPSLLPQKQTARVLFLSLATLFVSSCSQQAPSKLEQVLNRGEITVVTRNSPTTYYERADGFAGIEFELVELGLNLNSLKGLLKN</sequence>
<dbReference type="OrthoDB" id="9815002at2"/>
<organism evidence="1 2">
    <name type="scientific">Aliikangiella marina</name>
    <dbReference type="NCBI Taxonomy" id="1712262"/>
    <lineage>
        <taxon>Bacteria</taxon>
        <taxon>Pseudomonadati</taxon>
        <taxon>Pseudomonadota</taxon>
        <taxon>Gammaproteobacteria</taxon>
        <taxon>Oceanospirillales</taxon>
        <taxon>Pleioneaceae</taxon>
        <taxon>Aliikangiella</taxon>
    </lineage>
</organism>
<dbReference type="Proteomes" id="UP000317839">
    <property type="component" value="Unassembled WGS sequence"/>
</dbReference>
<keyword evidence="2" id="KW-1185">Reference proteome</keyword>
<dbReference type="RefSeq" id="WP_142942152.1">
    <property type="nucleotide sequence ID" value="NZ_VIKR01000002.1"/>
</dbReference>
<evidence type="ECO:0000313" key="1">
    <source>
        <dbReference type="EMBL" id="TQV75538.1"/>
    </source>
</evidence>
<proteinExistence type="predicted"/>
<reference evidence="1 2" key="1">
    <citation type="submission" date="2019-06" db="EMBL/GenBank/DDBJ databases">
        <title>Draft genome of Aliikangiella marina GYP-15.</title>
        <authorList>
            <person name="Wang G."/>
        </authorList>
    </citation>
    <scope>NUCLEOTIDE SEQUENCE [LARGE SCALE GENOMIC DNA]</scope>
    <source>
        <strain evidence="1 2">GYP-15</strain>
    </source>
</reference>
<evidence type="ECO:0000313" key="2">
    <source>
        <dbReference type="Proteomes" id="UP000317839"/>
    </source>
</evidence>
<protein>
    <recommendedName>
        <fullName evidence="3">Transporter substrate-binding domain-containing protein</fullName>
    </recommendedName>
</protein>
<dbReference type="AlphaFoldDB" id="A0A545TE95"/>
<accession>A0A545TE95</accession>
<comment type="caution">
    <text evidence="1">The sequence shown here is derived from an EMBL/GenBank/DDBJ whole genome shotgun (WGS) entry which is preliminary data.</text>
</comment>
<gene>
    <name evidence="1" type="ORF">FLL45_11525</name>
</gene>
<evidence type="ECO:0008006" key="3">
    <source>
        <dbReference type="Google" id="ProtNLM"/>
    </source>
</evidence>
<dbReference type="EMBL" id="VIKR01000002">
    <property type="protein sequence ID" value="TQV75538.1"/>
    <property type="molecule type" value="Genomic_DNA"/>
</dbReference>
<name>A0A545TE95_9GAMM</name>